<reference evidence="8 9" key="1">
    <citation type="submission" date="2016-10" db="EMBL/GenBank/DDBJ databases">
        <authorList>
            <person name="de Groot N.N."/>
        </authorList>
    </citation>
    <scope>NUCLEOTIDE SEQUENCE [LARGE SCALE GENOMIC DNA]</scope>
    <source>
        <strain evidence="8 9">DSM 15345</strain>
    </source>
</reference>
<dbReference type="SUPFAM" id="SSF56349">
    <property type="entry name" value="DNA breaking-rejoining enzymes"/>
    <property type="match status" value="1"/>
</dbReference>
<evidence type="ECO:0000313" key="8">
    <source>
        <dbReference type="EMBL" id="SEB02134.1"/>
    </source>
</evidence>
<dbReference type="InterPro" id="IPR044068">
    <property type="entry name" value="CB"/>
</dbReference>
<gene>
    <name evidence="8" type="ORF">SAMN05444370_1318</name>
</gene>
<keyword evidence="9" id="KW-1185">Reference proteome</keyword>
<dbReference type="GO" id="GO:0015074">
    <property type="term" value="P:DNA integration"/>
    <property type="evidence" value="ECO:0007669"/>
    <property type="project" value="UniProtKB-KW"/>
</dbReference>
<keyword evidence="3 5" id="KW-0238">DNA-binding</keyword>
<name>A0A1H4FXX2_9RHOB</name>
<dbReference type="OrthoDB" id="7830133at2"/>
<dbReference type="InterPro" id="IPR004107">
    <property type="entry name" value="Integrase_SAM-like_N"/>
</dbReference>
<accession>A0A1H4FXX2</accession>
<dbReference type="InterPro" id="IPR013762">
    <property type="entry name" value="Integrase-like_cat_sf"/>
</dbReference>
<dbReference type="Pfam" id="PF02899">
    <property type="entry name" value="Phage_int_SAM_1"/>
    <property type="match status" value="1"/>
</dbReference>
<dbReference type="GO" id="GO:0006310">
    <property type="term" value="P:DNA recombination"/>
    <property type="evidence" value="ECO:0007669"/>
    <property type="project" value="UniProtKB-KW"/>
</dbReference>
<dbReference type="Gene3D" id="1.10.443.10">
    <property type="entry name" value="Intergrase catalytic core"/>
    <property type="match status" value="1"/>
</dbReference>
<evidence type="ECO:0000259" key="6">
    <source>
        <dbReference type="PROSITE" id="PS51898"/>
    </source>
</evidence>
<organism evidence="8 9">
    <name type="scientific">Rubrimonas cliftonensis</name>
    <dbReference type="NCBI Taxonomy" id="89524"/>
    <lineage>
        <taxon>Bacteria</taxon>
        <taxon>Pseudomonadati</taxon>
        <taxon>Pseudomonadota</taxon>
        <taxon>Alphaproteobacteria</taxon>
        <taxon>Rhodobacterales</taxon>
        <taxon>Paracoccaceae</taxon>
        <taxon>Rubrimonas</taxon>
    </lineage>
</organism>
<keyword evidence="4" id="KW-0233">DNA recombination</keyword>
<dbReference type="STRING" id="89524.SAMN05444370_1318"/>
<evidence type="ECO:0000259" key="7">
    <source>
        <dbReference type="PROSITE" id="PS51900"/>
    </source>
</evidence>
<evidence type="ECO:0000256" key="5">
    <source>
        <dbReference type="PROSITE-ProRule" id="PRU01248"/>
    </source>
</evidence>
<keyword evidence="1" id="KW-0159">Chromosome partition</keyword>
<evidence type="ECO:0000256" key="3">
    <source>
        <dbReference type="ARBA" id="ARBA00023125"/>
    </source>
</evidence>
<dbReference type="Gene3D" id="1.10.150.130">
    <property type="match status" value="1"/>
</dbReference>
<feature type="domain" description="Tyr recombinase" evidence="6">
    <location>
        <begin position="214"/>
        <end position="403"/>
    </location>
</feature>
<dbReference type="Proteomes" id="UP000198703">
    <property type="component" value="Unassembled WGS sequence"/>
</dbReference>
<dbReference type="Pfam" id="PF00589">
    <property type="entry name" value="Phage_integrase"/>
    <property type="match status" value="1"/>
</dbReference>
<dbReference type="InterPro" id="IPR002104">
    <property type="entry name" value="Integrase_catalytic"/>
</dbReference>
<proteinExistence type="predicted"/>
<dbReference type="GO" id="GO:0007059">
    <property type="term" value="P:chromosome segregation"/>
    <property type="evidence" value="ECO:0007669"/>
    <property type="project" value="UniProtKB-KW"/>
</dbReference>
<dbReference type="RefSeq" id="WP_093256392.1">
    <property type="nucleotide sequence ID" value="NZ_FNQM01000031.1"/>
</dbReference>
<keyword evidence="2" id="KW-0229">DNA integration</keyword>
<evidence type="ECO:0000256" key="4">
    <source>
        <dbReference type="ARBA" id="ARBA00023172"/>
    </source>
</evidence>
<dbReference type="PANTHER" id="PTHR30349:SF81">
    <property type="entry name" value="TYROSINE RECOMBINASE XERC"/>
    <property type="match status" value="1"/>
</dbReference>
<dbReference type="PANTHER" id="PTHR30349">
    <property type="entry name" value="PHAGE INTEGRASE-RELATED"/>
    <property type="match status" value="1"/>
</dbReference>
<dbReference type="GO" id="GO:0003677">
    <property type="term" value="F:DNA binding"/>
    <property type="evidence" value="ECO:0007669"/>
    <property type="project" value="UniProtKB-UniRule"/>
</dbReference>
<dbReference type="AlphaFoldDB" id="A0A1H4FXX2"/>
<evidence type="ECO:0000313" key="9">
    <source>
        <dbReference type="Proteomes" id="UP000198703"/>
    </source>
</evidence>
<sequence>MTGPYGGDPSATEVLAWKTRENLVAAVDAEAERLRALGLGLRDLAGAVVEAASRQSAGRPAEARMLWREALRYKLKAELPADVTARALATAWADARVDARAPELIAAAGAAVVEAYWTWLAARVRNPSTRKSYRLAVESLMTFCVKDSVARLEDVTPRAVAAWMEAETARLSASTAKSALSAVRGMFGALVRDGLLERNPALEVSGPRRAARQAATPALTAEEARRLLAAPDVTSLVGLRDRALIAVMLMSLARVSAAVGLRLGDLRRGERRTWLLLREKRGLRLDVPLSTEASAWLDAYLAEAGLLGAREGWVFRAAAGRADLLGERPLQPRNVHHMLRRRARQAGIDRAFGSHALRATGITQMLERGVRLEVVQRLAGHASPGTTRLYDRRSDAELLAGVDTAWL</sequence>
<dbReference type="PROSITE" id="PS51900">
    <property type="entry name" value="CB"/>
    <property type="match status" value="1"/>
</dbReference>
<dbReference type="InterPro" id="IPR010998">
    <property type="entry name" value="Integrase_recombinase_N"/>
</dbReference>
<feature type="domain" description="Core-binding (CB)" evidence="7">
    <location>
        <begin position="107"/>
        <end position="191"/>
    </location>
</feature>
<evidence type="ECO:0000256" key="1">
    <source>
        <dbReference type="ARBA" id="ARBA00022829"/>
    </source>
</evidence>
<dbReference type="PROSITE" id="PS51898">
    <property type="entry name" value="TYR_RECOMBINASE"/>
    <property type="match status" value="1"/>
</dbReference>
<evidence type="ECO:0000256" key="2">
    <source>
        <dbReference type="ARBA" id="ARBA00022908"/>
    </source>
</evidence>
<protein>
    <submittedName>
        <fullName evidence="8">Site-specific recombinase XerD</fullName>
    </submittedName>
</protein>
<dbReference type="InterPro" id="IPR011010">
    <property type="entry name" value="DNA_brk_join_enz"/>
</dbReference>
<dbReference type="InterPro" id="IPR050090">
    <property type="entry name" value="Tyrosine_recombinase_XerCD"/>
</dbReference>
<dbReference type="EMBL" id="FNQM01000031">
    <property type="protein sequence ID" value="SEB02134.1"/>
    <property type="molecule type" value="Genomic_DNA"/>
</dbReference>